<dbReference type="SUPFAM" id="SSF47413">
    <property type="entry name" value="lambda repressor-like DNA-binding domains"/>
    <property type="match status" value="1"/>
</dbReference>
<dbReference type="SMART" id="SM00530">
    <property type="entry name" value="HTH_XRE"/>
    <property type="match status" value="1"/>
</dbReference>
<dbReference type="OrthoDB" id="2736986at2"/>
<dbReference type="InterPro" id="IPR001387">
    <property type="entry name" value="Cro/C1-type_HTH"/>
</dbReference>
<sequence length="72" mass="8224">MQRNKRQLTAFGVLVKKTLIEKGMTQVQLAQEVGTSNKYLNLILYGDRSGDKYLHHIARVLDLDPELLKKIA</sequence>
<protein>
    <submittedName>
        <fullName evidence="2">Helix-turn-helix</fullName>
    </submittedName>
</protein>
<dbReference type="GO" id="GO:0003677">
    <property type="term" value="F:DNA binding"/>
    <property type="evidence" value="ECO:0007669"/>
    <property type="project" value="InterPro"/>
</dbReference>
<accession>A0A1M6DD70</accession>
<dbReference type="InterPro" id="IPR010982">
    <property type="entry name" value="Lambda_DNA-bd_dom_sf"/>
</dbReference>
<reference evidence="2 3" key="1">
    <citation type="submission" date="2016-11" db="EMBL/GenBank/DDBJ databases">
        <authorList>
            <person name="Jaros S."/>
            <person name="Januszkiewicz K."/>
            <person name="Wedrychowicz H."/>
        </authorList>
    </citation>
    <scope>NUCLEOTIDE SEQUENCE [LARGE SCALE GENOMIC DNA]</scope>
    <source>
        <strain evidence="2 3">DSM 19022</strain>
    </source>
</reference>
<dbReference type="PROSITE" id="PS50943">
    <property type="entry name" value="HTH_CROC1"/>
    <property type="match status" value="1"/>
</dbReference>
<feature type="domain" description="HTH cro/C1-type" evidence="1">
    <location>
        <begin position="15"/>
        <end position="68"/>
    </location>
</feature>
<dbReference type="Proteomes" id="UP000184442">
    <property type="component" value="Unassembled WGS sequence"/>
</dbReference>
<keyword evidence="3" id="KW-1185">Reference proteome</keyword>
<dbReference type="AlphaFoldDB" id="A0A1M6DD70"/>
<dbReference type="Pfam" id="PF01381">
    <property type="entry name" value="HTH_3"/>
    <property type="match status" value="1"/>
</dbReference>
<dbReference type="EMBL" id="FQZS01000006">
    <property type="protein sequence ID" value="SHI71110.1"/>
    <property type="molecule type" value="Genomic_DNA"/>
</dbReference>
<dbReference type="RefSeq" id="WP_073025253.1">
    <property type="nucleotide sequence ID" value="NZ_FQZS01000006.1"/>
</dbReference>
<name>A0A1M6DD70_9FIRM</name>
<dbReference type="STRING" id="1122184.SAMN02745176_01129"/>
<evidence type="ECO:0000313" key="2">
    <source>
        <dbReference type="EMBL" id="SHI71110.1"/>
    </source>
</evidence>
<dbReference type="CDD" id="cd00093">
    <property type="entry name" value="HTH_XRE"/>
    <property type="match status" value="1"/>
</dbReference>
<gene>
    <name evidence="2" type="ORF">SAMN02745176_01129</name>
</gene>
<evidence type="ECO:0000259" key="1">
    <source>
        <dbReference type="PROSITE" id="PS50943"/>
    </source>
</evidence>
<dbReference type="Gene3D" id="1.10.260.40">
    <property type="entry name" value="lambda repressor-like DNA-binding domains"/>
    <property type="match status" value="1"/>
</dbReference>
<evidence type="ECO:0000313" key="3">
    <source>
        <dbReference type="Proteomes" id="UP000184442"/>
    </source>
</evidence>
<organism evidence="2 3">
    <name type="scientific">Lutispora thermophila DSM 19022</name>
    <dbReference type="NCBI Taxonomy" id="1122184"/>
    <lineage>
        <taxon>Bacteria</taxon>
        <taxon>Bacillati</taxon>
        <taxon>Bacillota</taxon>
        <taxon>Clostridia</taxon>
        <taxon>Lutisporales</taxon>
        <taxon>Lutisporaceae</taxon>
        <taxon>Lutispora</taxon>
    </lineage>
</organism>
<proteinExistence type="predicted"/>